<dbReference type="GO" id="GO:0016020">
    <property type="term" value="C:membrane"/>
    <property type="evidence" value="ECO:0007669"/>
    <property type="project" value="UniProtKB-SubCell"/>
</dbReference>
<keyword evidence="2 5" id="KW-0812">Transmembrane</keyword>
<evidence type="ECO:0000256" key="4">
    <source>
        <dbReference type="ARBA" id="ARBA00023136"/>
    </source>
</evidence>
<evidence type="ECO:0000313" key="6">
    <source>
        <dbReference type="EMBL" id="MDZ5757395.1"/>
    </source>
</evidence>
<name>A0AAW9JUT3_CARML</name>
<sequence length="86" mass="9588">MIAFLGILAGVCTSISFVPQAIQVIKTKKTEDISLVTYCLFSVGIFFWIIYGGIQKDPAVFLTNIVTFIPAVIILTLKFKSVRRMK</sequence>
<protein>
    <submittedName>
        <fullName evidence="6">SemiSWEET transporter</fullName>
    </submittedName>
</protein>
<dbReference type="GO" id="GO:0051119">
    <property type="term" value="F:sugar transmembrane transporter activity"/>
    <property type="evidence" value="ECO:0007669"/>
    <property type="project" value="InterPro"/>
</dbReference>
<dbReference type="Gene3D" id="1.20.1280.290">
    <property type="match status" value="1"/>
</dbReference>
<dbReference type="Pfam" id="PF04193">
    <property type="entry name" value="PQ-loop"/>
    <property type="match status" value="1"/>
</dbReference>
<comment type="caution">
    <text evidence="6">The sequence shown here is derived from an EMBL/GenBank/DDBJ whole genome shotgun (WGS) entry which is preliminary data.</text>
</comment>
<accession>A0AAW9JUT3</accession>
<dbReference type="Proteomes" id="UP001290462">
    <property type="component" value="Unassembled WGS sequence"/>
</dbReference>
<keyword evidence="3 5" id="KW-1133">Transmembrane helix</keyword>
<feature type="transmembrane region" description="Helical" evidence="5">
    <location>
        <begin position="60"/>
        <end position="79"/>
    </location>
</feature>
<dbReference type="EMBL" id="JAVBVO010000001">
    <property type="protein sequence ID" value="MDZ5757395.1"/>
    <property type="molecule type" value="Genomic_DNA"/>
</dbReference>
<evidence type="ECO:0000256" key="3">
    <source>
        <dbReference type="ARBA" id="ARBA00022989"/>
    </source>
</evidence>
<evidence type="ECO:0000256" key="5">
    <source>
        <dbReference type="SAM" id="Phobius"/>
    </source>
</evidence>
<comment type="subcellular location">
    <subcellularLocation>
        <location evidence="1">Membrane</location>
        <topology evidence="1">Multi-pass membrane protein</topology>
    </subcellularLocation>
</comment>
<dbReference type="InterPro" id="IPR006603">
    <property type="entry name" value="PQ-loop_rpt"/>
</dbReference>
<dbReference type="InterPro" id="IPR047662">
    <property type="entry name" value="SemiSWEET"/>
</dbReference>
<dbReference type="NCBIfam" id="NF037968">
    <property type="entry name" value="SemiSWEET_2"/>
    <property type="match status" value="1"/>
</dbReference>
<evidence type="ECO:0000313" key="7">
    <source>
        <dbReference type="Proteomes" id="UP001290462"/>
    </source>
</evidence>
<proteinExistence type="predicted"/>
<dbReference type="AlphaFoldDB" id="A0AAW9JUT3"/>
<reference evidence="6" key="1">
    <citation type="submission" date="2023-08" db="EMBL/GenBank/DDBJ databases">
        <title>Genomic characterization of piscicolin 126 produced by Carnobacterium maltaromaticum CM22 strain isolated from salmon (Salmo salar).</title>
        <authorList>
            <person name="Gonzalez-Gragera E."/>
            <person name="Garcia-Lopez J.D."/>
            <person name="Teso-Perez C."/>
            <person name="Gimenez-Hernandez I."/>
            <person name="Peralta-Sanchez J.M."/>
            <person name="Valdivia E."/>
            <person name="Montalban-Lopez M."/>
            <person name="Martin-Platero A.M."/>
            <person name="Banos A."/>
            <person name="Martinez-Bueno M."/>
        </authorList>
    </citation>
    <scope>NUCLEOTIDE SEQUENCE</scope>
    <source>
        <strain evidence="6">CM22</strain>
    </source>
</reference>
<gene>
    <name evidence="6" type="ORF">RAK27_01830</name>
</gene>
<evidence type="ECO:0000256" key="1">
    <source>
        <dbReference type="ARBA" id="ARBA00004141"/>
    </source>
</evidence>
<organism evidence="6 7">
    <name type="scientific">Carnobacterium maltaromaticum</name>
    <name type="common">Carnobacterium piscicola</name>
    <dbReference type="NCBI Taxonomy" id="2751"/>
    <lineage>
        <taxon>Bacteria</taxon>
        <taxon>Bacillati</taxon>
        <taxon>Bacillota</taxon>
        <taxon>Bacilli</taxon>
        <taxon>Lactobacillales</taxon>
        <taxon>Carnobacteriaceae</taxon>
        <taxon>Carnobacterium</taxon>
    </lineage>
</organism>
<evidence type="ECO:0000256" key="2">
    <source>
        <dbReference type="ARBA" id="ARBA00022692"/>
    </source>
</evidence>
<dbReference type="RefSeq" id="WP_322808345.1">
    <property type="nucleotide sequence ID" value="NZ_JAVBVO010000001.1"/>
</dbReference>
<feature type="transmembrane region" description="Helical" evidence="5">
    <location>
        <begin position="35"/>
        <end position="54"/>
    </location>
</feature>
<keyword evidence="4 5" id="KW-0472">Membrane</keyword>